<dbReference type="RefSeq" id="WP_193904232.1">
    <property type="nucleotide sequence ID" value="NZ_CP063453.1"/>
</dbReference>
<sequence length="654" mass="70700">MTLNPISAKTTLFRRRGHDAGQVAVGIGRYGFPAVCDLDALKLPALVLGGPRTGKTRLANSMNAQQVRVTGGGACIIDFKGGDDIPSYWAEVAQQENRAFHHFTLNEKSSGAYRRPHPYARTQPSFYDPLVRGNGDSKTAMLLNSVDRDGDAAAYLRTAEDVVMLAFDIADLTGFSAGKGGLETLTAILDPAALDKAANQLTVDAVLRAHPSMADVDARRRVNDLQQRVAEMGQKTRGAGNLLAGAIGDSQTLISKFANSSALGGRLRPGRDATDTIDLVRALLQGEIVVFSLPSNDYRSLSILVSTMVLLDLQNTTSTLRKNIADVRRLTGDTSRKADATPWKPFVVQVEELGSAKSTAAAAALLGLLNKSSNEGIRVTLSSQGWGDFVAVDGTGVWANQVLEQVYNLFCFQLGSDADDQAVCGFSGQVDKRKPRMKHEIDIGGRWRLWSGARSMNSGMTDSVRETRIPLGTLQELTKDDATDTREFIWIAKTPTLSAVHTVDEGPNMWFEPLRLVTVLEPPNRHDFFGDPAAVEQAEALRDEVLDKTSERVRSDAVLAHVLSADAASVEEPTHEAASAPVLADAEDPWAVAAPLPAREQLREPVSVRPVDSDVPLRPDPGPDPWDETDTEWGIDPWDSDADRGQAAVEKYGS</sequence>
<evidence type="ECO:0000313" key="3">
    <source>
        <dbReference type="Proteomes" id="UP000593818"/>
    </source>
</evidence>
<dbReference type="InterPro" id="IPR027417">
    <property type="entry name" value="P-loop_NTPase"/>
</dbReference>
<geneLocation type="plasmid" evidence="2 3">
    <name>pSID</name>
</geneLocation>
<dbReference type="SUPFAM" id="SSF52540">
    <property type="entry name" value="P-loop containing nucleoside triphosphate hydrolases"/>
    <property type="match status" value="1"/>
</dbReference>
<accession>A0A7M2XW26</accession>
<proteinExistence type="predicted"/>
<dbReference type="AlphaFoldDB" id="A0A7M2XW26"/>
<keyword evidence="2" id="KW-0614">Plasmid</keyword>
<organism evidence="2 3">
    <name type="scientific">Rhodococcus pyridinivorans</name>
    <dbReference type="NCBI Taxonomy" id="103816"/>
    <lineage>
        <taxon>Bacteria</taxon>
        <taxon>Bacillati</taxon>
        <taxon>Actinomycetota</taxon>
        <taxon>Actinomycetes</taxon>
        <taxon>Mycobacteriales</taxon>
        <taxon>Nocardiaceae</taxon>
        <taxon>Rhodococcus</taxon>
    </lineage>
</organism>
<reference evidence="2 3" key="1">
    <citation type="submission" date="2020-10" db="EMBL/GenBank/DDBJ databases">
        <title>Whole genome sequence of oil-degrading bacteria Rhodococcus pyridinivorans strain 5Ap.</title>
        <authorList>
            <person name="Akhremchuk A.E."/>
            <person name="Valentovich L.N."/>
            <person name="Charniauskaya M.I."/>
            <person name="Bukliarevich H.A."/>
            <person name="Titok M.A."/>
        </authorList>
    </citation>
    <scope>NUCLEOTIDE SEQUENCE [LARGE SCALE GENOMIC DNA]</scope>
    <source>
        <strain evidence="2 3">5Ap</strain>
        <plasmid evidence="2 3">pSID</plasmid>
    </source>
</reference>
<dbReference type="Proteomes" id="UP000593818">
    <property type="component" value="Plasmid pSID"/>
</dbReference>
<name>A0A7M2XW26_9NOCA</name>
<feature type="region of interest" description="Disordered" evidence="1">
    <location>
        <begin position="598"/>
        <end position="654"/>
    </location>
</feature>
<gene>
    <name evidence="2" type="ORF">INP59_26720</name>
</gene>
<evidence type="ECO:0008006" key="4">
    <source>
        <dbReference type="Google" id="ProtNLM"/>
    </source>
</evidence>
<dbReference type="EMBL" id="CP063453">
    <property type="protein sequence ID" value="QOW01970.1"/>
    <property type="molecule type" value="Genomic_DNA"/>
</dbReference>
<keyword evidence="3" id="KW-1185">Reference proteome</keyword>
<evidence type="ECO:0000313" key="2">
    <source>
        <dbReference type="EMBL" id="QOW01970.1"/>
    </source>
</evidence>
<evidence type="ECO:0000256" key="1">
    <source>
        <dbReference type="SAM" id="MobiDB-lite"/>
    </source>
</evidence>
<protein>
    <recommendedName>
        <fullName evidence="4">TraM-binding TraD/TraG-like protein</fullName>
    </recommendedName>
</protein>